<dbReference type="AlphaFoldDB" id="A0A8W8HNQ5"/>
<evidence type="ECO:0000313" key="1">
    <source>
        <dbReference type="EnsemblMetazoa" id="G10332.6:cds"/>
    </source>
</evidence>
<dbReference type="EnsemblMetazoa" id="G10332.6">
    <property type="protein sequence ID" value="G10332.6:cds"/>
    <property type="gene ID" value="G10332"/>
</dbReference>
<sequence length="90" mass="10124">MLCNKRLYHNRKNSLCSSVIILAVAVDTLSLRPSGCLGDILWSKEMANPLRLLGEVLMELVKIIVLLLWVPVRAVLKNIVYVPSSRRGPR</sequence>
<name>A0A8W8HNQ5_MAGGI</name>
<protein>
    <submittedName>
        <fullName evidence="1">Uncharacterized protein</fullName>
    </submittedName>
</protein>
<accession>A0A8W8HNQ5</accession>
<keyword evidence="2" id="KW-1185">Reference proteome</keyword>
<organism evidence="1 2">
    <name type="scientific">Magallana gigas</name>
    <name type="common">Pacific oyster</name>
    <name type="synonym">Crassostrea gigas</name>
    <dbReference type="NCBI Taxonomy" id="29159"/>
    <lineage>
        <taxon>Eukaryota</taxon>
        <taxon>Metazoa</taxon>
        <taxon>Spiralia</taxon>
        <taxon>Lophotrochozoa</taxon>
        <taxon>Mollusca</taxon>
        <taxon>Bivalvia</taxon>
        <taxon>Autobranchia</taxon>
        <taxon>Pteriomorphia</taxon>
        <taxon>Ostreida</taxon>
        <taxon>Ostreoidea</taxon>
        <taxon>Ostreidae</taxon>
        <taxon>Magallana</taxon>
    </lineage>
</organism>
<proteinExistence type="predicted"/>
<reference evidence="1" key="1">
    <citation type="submission" date="2022-08" db="UniProtKB">
        <authorList>
            <consortium name="EnsemblMetazoa"/>
        </authorList>
    </citation>
    <scope>IDENTIFICATION</scope>
    <source>
        <strain evidence="1">05x7-T-G4-1.051#20</strain>
    </source>
</reference>
<dbReference type="Proteomes" id="UP000005408">
    <property type="component" value="Unassembled WGS sequence"/>
</dbReference>
<evidence type="ECO:0000313" key="2">
    <source>
        <dbReference type="Proteomes" id="UP000005408"/>
    </source>
</evidence>